<dbReference type="OrthoDB" id="2243338at2"/>
<dbReference type="Proteomes" id="UP000181969">
    <property type="component" value="Unassembled WGS sequence"/>
</dbReference>
<protein>
    <submittedName>
        <fullName evidence="1">Uncharacterized protein</fullName>
    </submittedName>
</protein>
<evidence type="ECO:0000313" key="2">
    <source>
        <dbReference type="Proteomes" id="UP000181969"/>
    </source>
</evidence>
<evidence type="ECO:0000313" key="1">
    <source>
        <dbReference type="EMBL" id="SFL53030.1"/>
    </source>
</evidence>
<reference evidence="1 2" key="1">
    <citation type="submission" date="2016-10" db="EMBL/GenBank/DDBJ databases">
        <authorList>
            <person name="de Groot N.N."/>
        </authorList>
    </citation>
    <scope>NUCLEOTIDE SEQUENCE [LARGE SCALE GENOMIC DNA]</scope>
    <source>
        <strain evidence="1 2">M79</strain>
    </source>
</reference>
<gene>
    <name evidence="1" type="ORF">SAMN05216438_11619</name>
</gene>
<sequence>MKHTLALVTTVGLITFCVFNILHQQRETVRSLPSDTLGTHKTSAPSKKKNVNVLDIYAKNMKKRIVFPDNEKSLDESGQKDPTVQKAKDAAEFYSKILTFITDLVKEAANLSHKLFR</sequence>
<dbReference type="RefSeq" id="WP_074751810.1">
    <property type="nucleotide sequence ID" value="NZ_CP141709.1"/>
</dbReference>
<proteinExistence type="predicted"/>
<dbReference type="EMBL" id="FOTJ01000016">
    <property type="protein sequence ID" value="SFL53030.1"/>
    <property type="molecule type" value="Genomic_DNA"/>
</dbReference>
<dbReference type="AlphaFoldDB" id="A0A1I4IFA3"/>
<organism evidence="1 2">
    <name type="scientific">Lactococcus garvieae</name>
    <dbReference type="NCBI Taxonomy" id="1363"/>
    <lineage>
        <taxon>Bacteria</taxon>
        <taxon>Bacillati</taxon>
        <taxon>Bacillota</taxon>
        <taxon>Bacilli</taxon>
        <taxon>Lactobacillales</taxon>
        <taxon>Streptococcaceae</taxon>
        <taxon>Lactococcus</taxon>
    </lineage>
</organism>
<name>A0A1I4IFA3_9LACT</name>
<accession>A0A1I4IFA3</accession>